<dbReference type="Proteomes" id="UP001501446">
    <property type="component" value="Unassembled WGS sequence"/>
</dbReference>
<sequence>MKLANVSGRAALVTVEGTVVDVDRASSGAFGADITDVYERWDDFLSWARDADLDAFEAQPLSEKALGSPSPRPRQVLAIGLNYSAHAAESGFERPEKPPPVFTKFVSALTGPFTTVDLPEGGNTDWEVELTVIMSKEAHHVAASDAWDYVAGLTAAQDLSERVTQLQGPAPQLGFGKSFPGFLPVGPYLVTPD</sequence>
<evidence type="ECO:0000259" key="3">
    <source>
        <dbReference type="Pfam" id="PF01557"/>
    </source>
</evidence>
<keyword evidence="5" id="KW-1185">Reference proteome</keyword>
<feature type="domain" description="Fumarylacetoacetase-like C-terminal" evidence="3">
    <location>
        <begin position="76"/>
        <end position="193"/>
    </location>
</feature>
<dbReference type="EMBL" id="BAABLN010000071">
    <property type="protein sequence ID" value="GAA4708205.1"/>
    <property type="molecule type" value="Genomic_DNA"/>
</dbReference>
<dbReference type="InterPro" id="IPR051121">
    <property type="entry name" value="FAH"/>
</dbReference>
<dbReference type="Gene3D" id="3.90.850.10">
    <property type="entry name" value="Fumarylacetoacetase-like, C-terminal domain"/>
    <property type="match status" value="1"/>
</dbReference>
<dbReference type="InterPro" id="IPR036663">
    <property type="entry name" value="Fumarylacetoacetase_C_sf"/>
</dbReference>
<gene>
    <name evidence="4" type="ORF">GCM10025781_28740</name>
</gene>
<keyword evidence="2" id="KW-0479">Metal-binding</keyword>
<dbReference type="SUPFAM" id="SSF56529">
    <property type="entry name" value="FAH"/>
    <property type="match status" value="1"/>
</dbReference>
<proteinExistence type="inferred from homology"/>
<evidence type="ECO:0000256" key="1">
    <source>
        <dbReference type="ARBA" id="ARBA00010211"/>
    </source>
</evidence>
<dbReference type="PANTHER" id="PTHR42796">
    <property type="entry name" value="FUMARYLACETOACETATE HYDROLASE DOMAIN-CONTAINING PROTEIN 2A-RELATED"/>
    <property type="match status" value="1"/>
</dbReference>
<evidence type="ECO:0000313" key="4">
    <source>
        <dbReference type="EMBL" id="GAA4708205.1"/>
    </source>
</evidence>
<accession>A0ABP8XJL3</accession>
<protein>
    <recommendedName>
        <fullName evidence="3">Fumarylacetoacetase-like C-terminal domain-containing protein</fullName>
    </recommendedName>
</protein>
<evidence type="ECO:0000313" key="5">
    <source>
        <dbReference type="Proteomes" id="UP001501446"/>
    </source>
</evidence>
<organism evidence="4 5">
    <name type="scientific">Kocuria gwangalliensis</name>
    <dbReference type="NCBI Taxonomy" id="501592"/>
    <lineage>
        <taxon>Bacteria</taxon>
        <taxon>Bacillati</taxon>
        <taxon>Actinomycetota</taxon>
        <taxon>Actinomycetes</taxon>
        <taxon>Micrococcales</taxon>
        <taxon>Micrococcaceae</taxon>
        <taxon>Kocuria</taxon>
    </lineage>
</organism>
<dbReference type="PANTHER" id="PTHR42796:SF4">
    <property type="entry name" value="FUMARYLACETOACETATE HYDROLASE DOMAIN-CONTAINING PROTEIN 2A"/>
    <property type="match status" value="1"/>
</dbReference>
<reference evidence="5" key="1">
    <citation type="journal article" date="2019" name="Int. J. Syst. Evol. Microbiol.">
        <title>The Global Catalogue of Microorganisms (GCM) 10K type strain sequencing project: providing services to taxonomists for standard genome sequencing and annotation.</title>
        <authorList>
            <consortium name="The Broad Institute Genomics Platform"/>
            <consortium name="The Broad Institute Genome Sequencing Center for Infectious Disease"/>
            <person name="Wu L."/>
            <person name="Ma J."/>
        </authorList>
    </citation>
    <scope>NUCLEOTIDE SEQUENCE [LARGE SCALE GENOMIC DNA]</scope>
    <source>
        <strain evidence="5">JCM 18958</strain>
    </source>
</reference>
<comment type="similarity">
    <text evidence="1">Belongs to the FAH family.</text>
</comment>
<comment type="caution">
    <text evidence="4">The sequence shown here is derived from an EMBL/GenBank/DDBJ whole genome shotgun (WGS) entry which is preliminary data.</text>
</comment>
<dbReference type="InterPro" id="IPR011234">
    <property type="entry name" value="Fumarylacetoacetase-like_C"/>
</dbReference>
<evidence type="ECO:0000256" key="2">
    <source>
        <dbReference type="ARBA" id="ARBA00022723"/>
    </source>
</evidence>
<dbReference type="Pfam" id="PF01557">
    <property type="entry name" value="FAA_hydrolase"/>
    <property type="match status" value="1"/>
</dbReference>
<name>A0ABP8XJL3_9MICC</name>